<keyword evidence="3" id="KW-0645">Protease</keyword>
<name>A0ABM8YUC2_9BACI</name>
<dbReference type="SUPFAM" id="SSF51306">
    <property type="entry name" value="LexA/Signal peptidase"/>
    <property type="match status" value="1"/>
</dbReference>
<comment type="subcellular location">
    <subcellularLocation>
        <location evidence="1">Cell membrane</location>
        <topology evidence="1">Single-pass type II membrane protein</topology>
    </subcellularLocation>
    <subcellularLocation>
        <location evidence="3">Membrane</location>
        <topology evidence="3">Single-pass type II membrane protein</topology>
    </subcellularLocation>
</comment>
<protein>
    <recommendedName>
        <fullName evidence="3">Signal peptidase I</fullName>
        <ecNumber evidence="3">3.4.21.89</ecNumber>
    </recommendedName>
</protein>
<gene>
    <name evidence="5" type="ORF">BACCIP111883_04406</name>
</gene>
<accession>A0ABM8YUC2</accession>
<dbReference type="PRINTS" id="PR00727">
    <property type="entry name" value="LEADERPTASE"/>
</dbReference>
<comment type="similarity">
    <text evidence="2 3">Belongs to the peptidase S26 family.</text>
</comment>
<evidence type="ECO:0000256" key="2">
    <source>
        <dbReference type="ARBA" id="ARBA00009370"/>
    </source>
</evidence>
<dbReference type="RefSeq" id="WP_230505175.1">
    <property type="nucleotide sequence ID" value="NZ_CAKJTJ010000056.1"/>
</dbReference>
<dbReference type="InterPro" id="IPR036286">
    <property type="entry name" value="LexA/Signal_pep-like_sf"/>
</dbReference>
<keyword evidence="6" id="KW-1185">Reference proteome</keyword>
<dbReference type="EMBL" id="CAKJTJ010000056">
    <property type="protein sequence ID" value="CAG9623588.1"/>
    <property type="molecule type" value="Genomic_DNA"/>
</dbReference>
<sequence>MKRILTFSLVIILFGCSNYTTVTDSHTSAEIKTIKAEENMIIYKHNSDNMDRGNHNYYGGLVIDIDFYNLKEVQRGDVIYYEQPESYNKFMNQDNSPTNEFSISRIIGLPNEQIEIKSSQIFIDGKKLDTFYGKEHWKGVNLDGYKKALKEGNDAEHIVQFIDSMVNRNVEKLSVPKGYVYILGDTWGRSIDSISIGAIPIENIKGKVLGYSH</sequence>
<dbReference type="Pfam" id="PF10502">
    <property type="entry name" value="Peptidase_S26"/>
    <property type="match status" value="1"/>
</dbReference>
<evidence type="ECO:0000256" key="3">
    <source>
        <dbReference type="RuleBase" id="RU362042"/>
    </source>
</evidence>
<comment type="caution">
    <text evidence="5">The sequence shown here is derived from an EMBL/GenBank/DDBJ whole genome shotgun (WGS) entry which is preliminary data.</text>
</comment>
<feature type="domain" description="Peptidase S26" evidence="4">
    <location>
        <begin position="44"/>
        <end position="208"/>
    </location>
</feature>
<evidence type="ECO:0000256" key="1">
    <source>
        <dbReference type="ARBA" id="ARBA00004401"/>
    </source>
</evidence>
<dbReference type="InterPro" id="IPR019533">
    <property type="entry name" value="Peptidase_S26"/>
</dbReference>
<dbReference type="NCBIfam" id="TIGR02227">
    <property type="entry name" value="sigpep_I_bact"/>
    <property type="match status" value="1"/>
</dbReference>
<keyword evidence="3" id="KW-0378">Hydrolase</keyword>
<evidence type="ECO:0000313" key="6">
    <source>
        <dbReference type="Proteomes" id="UP000789833"/>
    </source>
</evidence>
<evidence type="ECO:0000313" key="5">
    <source>
        <dbReference type="EMBL" id="CAG9623588.1"/>
    </source>
</evidence>
<dbReference type="PANTHER" id="PTHR43390:SF1">
    <property type="entry name" value="CHLOROPLAST PROCESSING PEPTIDASE"/>
    <property type="match status" value="1"/>
</dbReference>
<proteinExistence type="inferred from homology"/>
<dbReference type="Gene3D" id="2.10.109.10">
    <property type="entry name" value="Umud Fragment, subunit A"/>
    <property type="match status" value="1"/>
</dbReference>
<reference evidence="5 6" key="1">
    <citation type="submission" date="2021-10" db="EMBL/GenBank/DDBJ databases">
        <authorList>
            <person name="Criscuolo A."/>
        </authorList>
    </citation>
    <scope>NUCLEOTIDE SEQUENCE [LARGE SCALE GENOMIC DNA]</scope>
    <source>
        <strain evidence="6">CIP 111883</strain>
    </source>
</reference>
<dbReference type="PROSITE" id="PS51257">
    <property type="entry name" value="PROKAR_LIPOPROTEIN"/>
    <property type="match status" value="1"/>
</dbReference>
<evidence type="ECO:0000259" key="4">
    <source>
        <dbReference type="Pfam" id="PF10502"/>
    </source>
</evidence>
<dbReference type="InterPro" id="IPR000223">
    <property type="entry name" value="Pept_S26A_signal_pept_1"/>
</dbReference>
<dbReference type="PANTHER" id="PTHR43390">
    <property type="entry name" value="SIGNAL PEPTIDASE I"/>
    <property type="match status" value="1"/>
</dbReference>
<comment type="catalytic activity">
    <reaction evidence="3">
        <text>Cleavage of hydrophobic, N-terminal signal or leader sequences from secreted and periplasmic proteins.</text>
        <dbReference type="EC" id="3.4.21.89"/>
    </reaction>
</comment>
<dbReference type="EC" id="3.4.21.89" evidence="3"/>
<organism evidence="5 6">
    <name type="scientific">Sutcliffiella rhizosphaerae</name>
    <dbReference type="NCBI Taxonomy" id="2880967"/>
    <lineage>
        <taxon>Bacteria</taxon>
        <taxon>Bacillati</taxon>
        <taxon>Bacillota</taxon>
        <taxon>Bacilli</taxon>
        <taxon>Bacillales</taxon>
        <taxon>Bacillaceae</taxon>
        <taxon>Sutcliffiella</taxon>
    </lineage>
</organism>
<dbReference type="Proteomes" id="UP000789833">
    <property type="component" value="Unassembled WGS sequence"/>
</dbReference>